<evidence type="ECO:0000256" key="4">
    <source>
        <dbReference type="ARBA" id="ARBA00070119"/>
    </source>
</evidence>
<dbReference type="Pfam" id="PF00248">
    <property type="entry name" value="Aldo_ket_red"/>
    <property type="match status" value="1"/>
</dbReference>
<dbReference type="FunFam" id="3.20.20.100:FF:000005">
    <property type="entry name" value="NADP(H)-dependent aldo-keto reductase"/>
    <property type="match status" value="1"/>
</dbReference>
<name>A0A090WNS6_9FLAO</name>
<proteinExistence type="inferred from homology"/>
<dbReference type="PANTHER" id="PTHR43364">
    <property type="entry name" value="NADH-SPECIFIC METHYLGLYOXAL REDUCTASE-RELATED"/>
    <property type="match status" value="1"/>
</dbReference>
<keyword evidence="1" id="KW-0521">NADP</keyword>
<protein>
    <recommendedName>
        <fullName evidence="4">Protein tas</fullName>
    </recommendedName>
</protein>
<dbReference type="EMBL" id="BBNU01000004">
    <property type="protein sequence ID" value="GAL78765.1"/>
    <property type="molecule type" value="Genomic_DNA"/>
</dbReference>
<dbReference type="Proteomes" id="UP000029643">
    <property type="component" value="Unassembled WGS sequence"/>
</dbReference>
<gene>
    <name evidence="6" type="ORF">JCM19274_3323</name>
</gene>
<comment type="caution">
    <text evidence="6">The sequence shown here is derived from an EMBL/GenBank/DDBJ whole genome shotgun (WGS) entry which is preliminary data.</text>
</comment>
<organism evidence="6 7">
    <name type="scientific">Algibacter lectus</name>
    <dbReference type="NCBI Taxonomy" id="221126"/>
    <lineage>
        <taxon>Bacteria</taxon>
        <taxon>Pseudomonadati</taxon>
        <taxon>Bacteroidota</taxon>
        <taxon>Flavobacteriia</taxon>
        <taxon>Flavobacteriales</taxon>
        <taxon>Flavobacteriaceae</taxon>
        <taxon>Algibacter</taxon>
    </lineage>
</organism>
<evidence type="ECO:0000256" key="1">
    <source>
        <dbReference type="ARBA" id="ARBA00022857"/>
    </source>
</evidence>
<accession>A0A090WNS6</accession>
<evidence type="ECO:0000256" key="2">
    <source>
        <dbReference type="ARBA" id="ARBA00023002"/>
    </source>
</evidence>
<dbReference type="InterPro" id="IPR036812">
    <property type="entry name" value="NAD(P)_OxRdtase_dom_sf"/>
</dbReference>
<dbReference type="PANTHER" id="PTHR43364:SF4">
    <property type="entry name" value="NAD(P)-LINKED OXIDOREDUCTASE SUPERFAMILY PROTEIN"/>
    <property type="match status" value="1"/>
</dbReference>
<feature type="domain" description="NADP-dependent oxidoreductase" evidence="5">
    <location>
        <begin position="15"/>
        <end position="337"/>
    </location>
</feature>
<evidence type="ECO:0000259" key="5">
    <source>
        <dbReference type="Pfam" id="PF00248"/>
    </source>
</evidence>
<dbReference type="CDD" id="cd19094">
    <property type="entry name" value="AKR_Tas-like"/>
    <property type="match status" value="1"/>
</dbReference>
<dbReference type="RefSeq" id="WP_042496489.1">
    <property type="nucleotide sequence ID" value="NZ_BBNU01000004.1"/>
</dbReference>
<evidence type="ECO:0000256" key="3">
    <source>
        <dbReference type="ARBA" id="ARBA00038157"/>
    </source>
</evidence>
<evidence type="ECO:0000313" key="7">
    <source>
        <dbReference type="Proteomes" id="UP000029643"/>
    </source>
</evidence>
<dbReference type="SUPFAM" id="SSF51430">
    <property type="entry name" value="NAD(P)-linked oxidoreductase"/>
    <property type="match status" value="1"/>
</dbReference>
<dbReference type="GO" id="GO:0016491">
    <property type="term" value="F:oxidoreductase activity"/>
    <property type="evidence" value="ECO:0007669"/>
    <property type="project" value="UniProtKB-KW"/>
</dbReference>
<keyword evidence="2" id="KW-0560">Oxidoreductase</keyword>
<dbReference type="Gene3D" id="3.20.20.100">
    <property type="entry name" value="NADP-dependent oxidoreductase domain"/>
    <property type="match status" value="1"/>
</dbReference>
<dbReference type="InterPro" id="IPR050523">
    <property type="entry name" value="AKR_Detox_Biosynth"/>
</dbReference>
<dbReference type="STRING" id="221126.SAMN04489722_103383"/>
<evidence type="ECO:0000313" key="6">
    <source>
        <dbReference type="EMBL" id="GAL78765.1"/>
    </source>
</evidence>
<reference evidence="6 7" key="1">
    <citation type="journal article" date="2014" name="Genome Announc.">
        <title>Draft Genome Sequences of Marine Flavobacterium Algibacter lectus Strains SS8 and NR4.</title>
        <authorList>
            <person name="Takatani N."/>
            <person name="Nakanishi M."/>
            <person name="Meirelles P."/>
            <person name="Mino S."/>
            <person name="Suda W."/>
            <person name="Oshima K."/>
            <person name="Hattori M."/>
            <person name="Ohkuma M."/>
            <person name="Hosokawa M."/>
            <person name="Miyashita K."/>
            <person name="Thompson F.L."/>
            <person name="Niwa A."/>
            <person name="Sawabe T."/>
            <person name="Sawabe T."/>
        </authorList>
    </citation>
    <scope>NUCLEOTIDE SEQUENCE [LARGE SCALE GENOMIC DNA]</scope>
    <source>
        <strain evidence="7">JCM19274</strain>
    </source>
</reference>
<dbReference type="InterPro" id="IPR023210">
    <property type="entry name" value="NADP_OxRdtase_dom"/>
</dbReference>
<dbReference type="AlphaFoldDB" id="A0A090WNS6"/>
<sequence length="353" mass="39564">MKYTTLPNTDIKVSKICLGSMTWGGNQNSEAEGHSQLDFALEQGVNFIDTAELYPVPATADTQGRTSTIIGTWLKKTGHREKVILASKIAGVGDYTAHIRTTGFSPESIHNAVNGELKRLQTDYIDLFQLHWPERQTNYFGTRDYKHNPDDAWEDNFNEILNTLDSIIKSGKIRYIGMSNEKAWGAMRYLTESKINNLPRMATIQNAYSLINRVFEGDMAEVSIRENLGLLAYSPMAFGVLSGKYIKGTEAKNSRLNLFPRFARYSSPQATEAAKRYLKIAEDNNMSLAEMSLAFVNQRPFLTSNIIGATNLEQLKENINTINITLSEDILEQINAVHAEIPNPAPVKNNSFL</sequence>
<comment type="similarity">
    <text evidence="3">Belongs to the aldo/keto reductase family. Aldo/keto reductase 2 subfamily.</text>
</comment>